<accession>A0A918QEE3</accession>
<reference evidence="3" key="1">
    <citation type="journal article" date="2014" name="Int. J. Syst. Evol. Microbiol.">
        <title>Complete genome sequence of Corynebacterium casei LMG S-19264T (=DSM 44701T), isolated from a smear-ripened cheese.</title>
        <authorList>
            <consortium name="US DOE Joint Genome Institute (JGI-PGF)"/>
            <person name="Walter F."/>
            <person name="Albersmeier A."/>
            <person name="Kalinowski J."/>
            <person name="Ruckert C."/>
        </authorList>
    </citation>
    <scope>NUCLEOTIDE SEQUENCE</scope>
    <source>
        <strain evidence="3">KCTC 12368</strain>
    </source>
</reference>
<organism evidence="3 4">
    <name type="scientific">Echinicola pacifica</name>
    <dbReference type="NCBI Taxonomy" id="346377"/>
    <lineage>
        <taxon>Bacteria</taxon>
        <taxon>Pseudomonadati</taxon>
        <taxon>Bacteroidota</taxon>
        <taxon>Cytophagia</taxon>
        <taxon>Cytophagales</taxon>
        <taxon>Cyclobacteriaceae</taxon>
        <taxon>Echinicola</taxon>
    </lineage>
</organism>
<sequence length="343" mass="38260">MNRRTFTKASLLGCGALAIPNINFGKERTADELIIGHGDFQYKVQKDWGTQSPNAFPVKDCHEMVEDAKGRLILLTNETRNNVLIYDKSGKVLSTWGHDFPGAHGLTLHQEGEEEFLYITDTEKGQVYKTTMGGKIVMTLDYPKESGVYSQGSEYHPTETAIGPNGDIYVADGYGKSYVIQYSPKGEYIRHFAGQGEADYQLKQAHGICLDTRKAEPELLVTSRAAQEFKRFSLDGKHLETIATPGCWICRPVIQGNNLYFAVIVTKTWDAFDGLVIVMDENNKVISAPGGSAPSYIDGQLQEIAYDGSTFLNPHDVCIDRDQNIYVPQWASNKTYPVKLERI</sequence>
<evidence type="ECO:0000256" key="1">
    <source>
        <dbReference type="ARBA" id="ARBA00022729"/>
    </source>
</evidence>
<keyword evidence="4" id="KW-1185">Reference proteome</keyword>
<proteinExistence type="predicted"/>
<name>A0A918QEE3_9BACT</name>
<protein>
    <submittedName>
        <fullName evidence="3">Peptidylglycine monooxygenase</fullName>
    </submittedName>
</protein>
<dbReference type="RefSeq" id="WP_018473827.1">
    <property type="nucleotide sequence ID" value="NZ_BMWX01000012.1"/>
</dbReference>
<dbReference type="Proteomes" id="UP000619457">
    <property type="component" value="Unassembled WGS sequence"/>
</dbReference>
<dbReference type="PANTHER" id="PTHR10680:SF38">
    <property type="entry name" value="BLL1368 PROTEIN"/>
    <property type="match status" value="1"/>
</dbReference>
<dbReference type="AlphaFoldDB" id="A0A918QEE3"/>
<keyword evidence="2" id="KW-0325">Glycoprotein</keyword>
<dbReference type="Gene3D" id="2.120.10.30">
    <property type="entry name" value="TolB, C-terminal domain"/>
    <property type="match status" value="1"/>
</dbReference>
<dbReference type="InterPro" id="IPR011042">
    <property type="entry name" value="6-blade_b-propeller_TolB-like"/>
</dbReference>
<evidence type="ECO:0000313" key="3">
    <source>
        <dbReference type="EMBL" id="GGZ41997.1"/>
    </source>
</evidence>
<evidence type="ECO:0000313" key="4">
    <source>
        <dbReference type="Proteomes" id="UP000619457"/>
    </source>
</evidence>
<dbReference type="SUPFAM" id="SSF101898">
    <property type="entry name" value="NHL repeat"/>
    <property type="match status" value="1"/>
</dbReference>
<keyword evidence="1" id="KW-0732">Signal</keyword>
<gene>
    <name evidence="3" type="primary">pam</name>
    <name evidence="3" type="ORF">GCM10007049_39020</name>
</gene>
<comment type="caution">
    <text evidence="3">The sequence shown here is derived from an EMBL/GenBank/DDBJ whole genome shotgun (WGS) entry which is preliminary data.</text>
</comment>
<dbReference type="GO" id="GO:0004497">
    <property type="term" value="F:monooxygenase activity"/>
    <property type="evidence" value="ECO:0007669"/>
    <property type="project" value="UniProtKB-KW"/>
</dbReference>
<reference evidence="3" key="2">
    <citation type="submission" date="2020-09" db="EMBL/GenBank/DDBJ databases">
        <authorList>
            <person name="Sun Q."/>
            <person name="Kim S."/>
        </authorList>
    </citation>
    <scope>NUCLEOTIDE SEQUENCE</scope>
    <source>
        <strain evidence="3">KCTC 12368</strain>
    </source>
</reference>
<keyword evidence="3" id="KW-0503">Monooxygenase</keyword>
<keyword evidence="3" id="KW-0560">Oxidoreductase</keyword>
<dbReference type="EMBL" id="BMWX01000012">
    <property type="protein sequence ID" value="GGZ41997.1"/>
    <property type="molecule type" value="Genomic_DNA"/>
</dbReference>
<evidence type="ECO:0000256" key="2">
    <source>
        <dbReference type="ARBA" id="ARBA00023180"/>
    </source>
</evidence>
<dbReference type="PANTHER" id="PTHR10680">
    <property type="entry name" value="PEPTIDYL-GLYCINE ALPHA-AMIDATING MONOOXYGENASE"/>
    <property type="match status" value="1"/>
</dbReference>